<feature type="domain" description="Pectinesterase inhibitor" evidence="12">
    <location>
        <begin position="28"/>
        <end position="167"/>
    </location>
</feature>
<dbReference type="InterPro" id="IPR015943">
    <property type="entry name" value="WD40/YVTN_repeat-like_dom_sf"/>
</dbReference>
<keyword evidence="4" id="KW-0677">Repeat</keyword>
<dbReference type="EMBL" id="CM017872">
    <property type="protein sequence ID" value="KAG1328157.1"/>
    <property type="molecule type" value="Genomic_DNA"/>
</dbReference>
<feature type="repeat" description="WD" evidence="9">
    <location>
        <begin position="255"/>
        <end position="286"/>
    </location>
</feature>
<dbReference type="SUPFAM" id="SSF50978">
    <property type="entry name" value="WD40 repeat-like"/>
    <property type="match status" value="1"/>
</dbReference>
<evidence type="ECO:0000256" key="2">
    <source>
        <dbReference type="ARBA" id="ARBA00007306"/>
    </source>
</evidence>
<dbReference type="CDD" id="cd14859">
    <property type="entry name" value="PMEI_like"/>
    <property type="match status" value="1"/>
</dbReference>
<dbReference type="OrthoDB" id="71227at2759"/>
<dbReference type="Pfam" id="PF00400">
    <property type="entry name" value="WD40"/>
    <property type="match status" value="1"/>
</dbReference>
<feature type="signal peptide" evidence="11">
    <location>
        <begin position="1"/>
        <end position="21"/>
    </location>
</feature>
<dbReference type="InterPro" id="IPR055410">
    <property type="entry name" value="Beta-prop_CAF1B_HIR1"/>
</dbReference>
<feature type="region of interest" description="Disordered" evidence="10">
    <location>
        <begin position="444"/>
        <end position="486"/>
    </location>
</feature>
<dbReference type="PANTHER" id="PTHR15271:SF4">
    <property type="entry name" value="CHROMATIN ASSEMBLY FACTOR 1 SUBUNIT B"/>
    <property type="match status" value="1"/>
</dbReference>
<dbReference type="InterPro" id="IPR035513">
    <property type="entry name" value="Invertase/methylesterase_inhib"/>
</dbReference>
<proteinExistence type="inferred from homology"/>
<dbReference type="GO" id="GO:0033186">
    <property type="term" value="C:CAF-1 complex"/>
    <property type="evidence" value="ECO:0007669"/>
    <property type="project" value="TreeGrafter"/>
</dbReference>
<dbReference type="Pfam" id="PF04043">
    <property type="entry name" value="PMEI"/>
    <property type="match status" value="1"/>
</dbReference>
<evidence type="ECO:0000256" key="8">
    <source>
        <dbReference type="ARBA" id="ARBA00023242"/>
    </source>
</evidence>
<evidence type="ECO:0000256" key="1">
    <source>
        <dbReference type="ARBA" id="ARBA00004123"/>
    </source>
</evidence>
<evidence type="ECO:0000313" key="14">
    <source>
        <dbReference type="Proteomes" id="UP000797356"/>
    </source>
</evidence>
<keyword evidence="11" id="KW-0732">Signal</keyword>
<protein>
    <submittedName>
        <fullName evidence="13">Putative Cell wall / vacuolar inhibitor of fructosidase 2</fullName>
    </submittedName>
</protein>
<dbReference type="InterPro" id="IPR006501">
    <property type="entry name" value="Pectinesterase_inhib_dom"/>
</dbReference>
<dbReference type="AlphaFoldDB" id="A0A8K0HWX8"/>
<evidence type="ECO:0000256" key="7">
    <source>
        <dbReference type="ARBA" id="ARBA00023204"/>
    </source>
</evidence>
<keyword evidence="7" id="KW-0234">DNA repair</keyword>
<dbReference type="SMART" id="SM00856">
    <property type="entry name" value="PMEI"/>
    <property type="match status" value="1"/>
</dbReference>
<keyword evidence="3 9" id="KW-0853">WD repeat</keyword>
<dbReference type="GO" id="GO:0004857">
    <property type="term" value="F:enzyme inhibitor activity"/>
    <property type="evidence" value="ECO:0007669"/>
    <property type="project" value="InterPro"/>
</dbReference>
<accession>A0A8K0HWX8</accession>
<keyword evidence="14" id="KW-1185">Reference proteome</keyword>
<dbReference type="GO" id="GO:0006281">
    <property type="term" value="P:DNA repair"/>
    <property type="evidence" value="ECO:0007669"/>
    <property type="project" value="UniProtKB-KW"/>
</dbReference>
<dbReference type="GO" id="GO:0006334">
    <property type="term" value="P:nucleosome assembly"/>
    <property type="evidence" value="ECO:0007669"/>
    <property type="project" value="TreeGrafter"/>
</dbReference>
<organism evidence="13 14">
    <name type="scientific">Cocos nucifera</name>
    <name type="common">Coconut palm</name>
    <dbReference type="NCBI Taxonomy" id="13894"/>
    <lineage>
        <taxon>Eukaryota</taxon>
        <taxon>Viridiplantae</taxon>
        <taxon>Streptophyta</taxon>
        <taxon>Embryophyta</taxon>
        <taxon>Tracheophyta</taxon>
        <taxon>Spermatophyta</taxon>
        <taxon>Magnoliopsida</taxon>
        <taxon>Liliopsida</taxon>
        <taxon>Arecaceae</taxon>
        <taxon>Arecoideae</taxon>
        <taxon>Cocoseae</taxon>
        <taxon>Attaleinae</taxon>
        <taxon>Cocos</taxon>
    </lineage>
</organism>
<dbReference type="SMART" id="SM00320">
    <property type="entry name" value="WD40"/>
    <property type="match status" value="3"/>
</dbReference>
<evidence type="ECO:0000256" key="3">
    <source>
        <dbReference type="ARBA" id="ARBA00022574"/>
    </source>
</evidence>
<dbReference type="PROSITE" id="PS50294">
    <property type="entry name" value="WD_REPEATS_REGION"/>
    <property type="match status" value="1"/>
</dbReference>
<feature type="compositionally biased region" description="Polar residues" evidence="10">
    <location>
        <begin position="450"/>
        <end position="472"/>
    </location>
</feature>
<dbReference type="InterPro" id="IPR036322">
    <property type="entry name" value="WD40_repeat_dom_sf"/>
</dbReference>
<evidence type="ECO:0000256" key="10">
    <source>
        <dbReference type="SAM" id="MobiDB-lite"/>
    </source>
</evidence>
<dbReference type="Gene3D" id="1.20.140.40">
    <property type="entry name" value="Invertase/pectin methylesterase inhibitor family protein"/>
    <property type="match status" value="1"/>
</dbReference>
<evidence type="ECO:0000256" key="4">
    <source>
        <dbReference type="ARBA" id="ARBA00022737"/>
    </source>
</evidence>
<comment type="subcellular location">
    <subcellularLocation>
        <location evidence="1">Nucleus</location>
    </subcellularLocation>
</comment>
<dbReference type="NCBIfam" id="TIGR01614">
    <property type="entry name" value="PME_inhib"/>
    <property type="match status" value="1"/>
</dbReference>
<dbReference type="InterPro" id="IPR045145">
    <property type="entry name" value="PTHR15271"/>
</dbReference>
<keyword evidence="6" id="KW-0156">Chromatin regulator</keyword>
<keyword evidence="5" id="KW-0227">DNA damage</keyword>
<dbReference type="Pfam" id="PF24105">
    <property type="entry name" value="Beta-prop_CAF1B_HIR1"/>
    <property type="match status" value="1"/>
</dbReference>
<dbReference type="SUPFAM" id="SSF101148">
    <property type="entry name" value="Plant invertase/pectin methylesterase inhibitor"/>
    <property type="match status" value="1"/>
</dbReference>
<dbReference type="InterPro" id="IPR001680">
    <property type="entry name" value="WD40_rpt"/>
</dbReference>
<evidence type="ECO:0000256" key="11">
    <source>
        <dbReference type="SAM" id="SignalP"/>
    </source>
</evidence>
<dbReference type="PANTHER" id="PTHR15271">
    <property type="entry name" value="CHROMATIN ASSEMBLY FACTOR 1 SUBUNIT B"/>
    <property type="match status" value="1"/>
</dbReference>
<sequence>MASIPPHLLLLLLSLLPLSISTQPSTTNSPNLIQRTCNTTTYYDFCVASLQSDPESREADVRGLSTIAVRLAISNATNTSSFAASLSHSATDPSPRAILAACADKYINARRALQWSLDALSTESYDYAFVHVSAAAEYSNVCRVLFRRYPRLTYPREMARREELWVITSDEGQKKLPTVSYRNSLSYHSSAVNVLRFSPSGEHLASGADGGELVIWKLQSADDGHTWKVLKTLLFHRKDVLDLQWSADGSVHQILDAHLHYVQGVAWDPLGHYVASLSSDRTCRVYMNKPQPKLKGCEKMNYVCQHVLAKSELQKLDDSKPPPPKAHLFHDETLPSFFRRLSWSPDGSFLVVPAGIYRYSSSSEAVNTAYIISRRDLSKSHDAKHLAVSSRDGYCTVIEFENDELGKPVSLSEEKKVTGGNELPRNLKPDVVDSMKIDNIDVGRAGISDKGTSTKTGEGNQVLSNASKNSDANKPARKRITPIAIN</sequence>
<reference evidence="13" key="1">
    <citation type="journal article" date="2017" name="Gigascience">
        <title>The genome draft of coconut (Cocos nucifera).</title>
        <authorList>
            <person name="Xiao Y."/>
            <person name="Xu P."/>
            <person name="Fan H."/>
            <person name="Baudouin L."/>
            <person name="Xia W."/>
            <person name="Bocs S."/>
            <person name="Xu J."/>
            <person name="Li Q."/>
            <person name="Guo A."/>
            <person name="Zhou L."/>
            <person name="Li J."/>
            <person name="Wu Y."/>
            <person name="Ma Z."/>
            <person name="Armero A."/>
            <person name="Issali A.E."/>
            <person name="Liu N."/>
            <person name="Peng M."/>
            <person name="Yang Y."/>
        </authorList>
    </citation>
    <scope>NUCLEOTIDE SEQUENCE</scope>
    <source>
        <tissue evidence="13">Spear leaf of Hainan Tall coconut</tissue>
    </source>
</reference>
<evidence type="ECO:0000313" key="13">
    <source>
        <dbReference type="EMBL" id="KAG1328157.1"/>
    </source>
</evidence>
<evidence type="ECO:0000256" key="9">
    <source>
        <dbReference type="PROSITE-ProRule" id="PRU00221"/>
    </source>
</evidence>
<feature type="chain" id="PRO_5035446957" evidence="11">
    <location>
        <begin position="22"/>
        <end position="486"/>
    </location>
</feature>
<dbReference type="Gene3D" id="2.130.10.10">
    <property type="entry name" value="YVTN repeat-like/Quinoprotein amine dehydrogenase"/>
    <property type="match status" value="1"/>
</dbReference>
<evidence type="ECO:0000256" key="5">
    <source>
        <dbReference type="ARBA" id="ARBA00022763"/>
    </source>
</evidence>
<keyword evidence="8" id="KW-0539">Nucleus</keyword>
<comment type="caution">
    <text evidence="13">The sequence shown here is derived from an EMBL/GenBank/DDBJ whole genome shotgun (WGS) entry which is preliminary data.</text>
</comment>
<evidence type="ECO:0000256" key="6">
    <source>
        <dbReference type="ARBA" id="ARBA00022853"/>
    </source>
</evidence>
<feature type="repeat" description="WD" evidence="9">
    <location>
        <begin position="185"/>
        <end position="226"/>
    </location>
</feature>
<evidence type="ECO:0000259" key="12">
    <source>
        <dbReference type="SMART" id="SM00856"/>
    </source>
</evidence>
<dbReference type="PROSITE" id="PS50082">
    <property type="entry name" value="WD_REPEATS_2"/>
    <property type="match status" value="2"/>
</dbReference>
<dbReference type="Proteomes" id="UP000797356">
    <property type="component" value="Chromosome 1"/>
</dbReference>
<gene>
    <name evidence="13" type="ORF">COCNU_01G020910</name>
</gene>
<dbReference type="GO" id="GO:0006335">
    <property type="term" value="P:DNA replication-dependent chromatin assembly"/>
    <property type="evidence" value="ECO:0007669"/>
    <property type="project" value="InterPro"/>
</dbReference>
<comment type="similarity">
    <text evidence="2">Belongs to the WD repeat HIR1 family.</text>
</comment>
<reference evidence="13" key="2">
    <citation type="submission" date="2019-07" db="EMBL/GenBank/DDBJ databases">
        <authorList>
            <person name="Yang Y."/>
            <person name="Bocs S."/>
            <person name="Baudouin L."/>
        </authorList>
    </citation>
    <scope>NUCLEOTIDE SEQUENCE</scope>
    <source>
        <tissue evidence="13">Spear leaf of Hainan Tall coconut</tissue>
    </source>
</reference>
<dbReference type="GO" id="GO:0005634">
    <property type="term" value="C:nucleus"/>
    <property type="evidence" value="ECO:0007669"/>
    <property type="project" value="UniProtKB-SubCell"/>
</dbReference>
<name>A0A8K0HWX8_COCNU</name>